<evidence type="ECO:0000256" key="4">
    <source>
        <dbReference type="ARBA" id="ARBA00035258"/>
    </source>
</evidence>
<accession>A0A2H0WR50</accession>
<evidence type="ECO:0000256" key="1">
    <source>
        <dbReference type="ARBA" id="ARBA00006471"/>
    </source>
</evidence>
<keyword evidence="2 5" id="KW-0689">Ribosomal protein</keyword>
<gene>
    <name evidence="5" type="primary">rpsH</name>
    <name evidence="6" type="ORF">COT64_02860</name>
</gene>
<dbReference type="InterPro" id="IPR035987">
    <property type="entry name" value="Ribosomal_uS8_sf"/>
</dbReference>
<dbReference type="Pfam" id="PF00410">
    <property type="entry name" value="Ribosomal_S8"/>
    <property type="match status" value="1"/>
</dbReference>
<dbReference type="Proteomes" id="UP000230775">
    <property type="component" value="Unassembled WGS sequence"/>
</dbReference>
<dbReference type="EMBL" id="PEZI01000058">
    <property type="protein sequence ID" value="PIS14408.1"/>
    <property type="molecule type" value="Genomic_DNA"/>
</dbReference>
<evidence type="ECO:0000256" key="3">
    <source>
        <dbReference type="ARBA" id="ARBA00023274"/>
    </source>
</evidence>
<sequence length="133" mass="14529">MVKKMNDPIADFLIRIKNAALAKRGVVMLPHSKLKESLALVLQKSGFLSKVEVSENAGKKQLSVTVKEEKNQPCLIEVKRISKPGRRVYVKAANIKALTRGLGTVIISTPAGIFSHQDALKKKLGGEVLCKII</sequence>
<comment type="subunit">
    <text evidence="5">Part of the 30S ribosomal subunit. Contacts proteins S5 and S12.</text>
</comment>
<dbReference type="GO" id="GO:1990904">
    <property type="term" value="C:ribonucleoprotein complex"/>
    <property type="evidence" value="ECO:0007669"/>
    <property type="project" value="UniProtKB-KW"/>
</dbReference>
<keyword evidence="3 5" id="KW-0687">Ribonucleoprotein</keyword>
<dbReference type="GO" id="GO:0019843">
    <property type="term" value="F:rRNA binding"/>
    <property type="evidence" value="ECO:0007669"/>
    <property type="project" value="UniProtKB-UniRule"/>
</dbReference>
<dbReference type="PANTHER" id="PTHR11758">
    <property type="entry name" value="40S RIBOSOMAL PROTEIN S15A"/>
    <property type="match status" value="1"/>
</dbReference>
<evidence type="ECO:0000256" key="5">
    <source>
        <dbReference type="HAMAP-Rule" id="MF_01302"/>
    </source>
</evidence>
<dbReference type="GO" id="GO:0005737">
    <property type="term" value="C:cytoplasm"/>
    <property type="evidence" value="ECO:0007669"/>
    <property type="project" value="UniProtKB-ARBA"/>
</dbReference>
<organism evidence="6 7">
    <name type="scientific">Candidatus Shapirobacteria bacterium CG09_land_8_20_14_0_10_39_12</name>
    <dbReference type="NCBI Taxonomy" id="1974885"/>
    <lineage>
        <taxon>Bacteria</taxon>
        <taxon>Candidatus Shapironibacteriota</taxon>
    </lineage>
</organism>
<dbReference type="Gene3D" id="3.30.1490.10">
    <property type="match status" value="1"/>
</dbReference>
<dbReference type="GO" id="GO:0005840">
    <property type="term" value="C:ribosome"/>
    <property type="evidence" value="ECO:0007669"/>
    <property type="project" value="UniProtKB-KW"/>
</dbReference>
<dbReference type="SUPFAM" id="SSF56047">
    <property type="entry name" value="Ribosomal protein S8"/>
    <property type="match status" value="1"/>
</dbReference>
<comment type="function">
    <text evidence="5">One of the primary rRNA binding proteins, it binds directly to 16S rRNA central domain where it helps coordinate assembly of the platform of the 30S subunit.</text>
</comment>
<dbReference type="GO" id="GO:0003735">
    <property type="term" value="F:structural constituent of ribosome"/>
    <property type="evidence" value="ECO:0007669"/>
    <property type="project" value="InterPro"/>
</dbReference>
<comment type="caution">
    <text evidence="6">The sequence shown here is derived from an EMBL/GenBank/DDBJ whole genome shotgun (WGS) entry which is preliminary data.</text>
</comment>
<keyword evidence="5" id="KW-0694">RNA-binding</keyword>
<evidence type="ECO:0000313" key="6">
    <source>
        <dbReference type="EMBL" id="PIS14408.1"/>
    </source>
</evidence>
<comment type="similarity">
    <text evidence="1 5">Belongs to the universal ribosomal protein uS8 family.</text>
</comment>
<reference evidence="7" key="1">
    <citation type="submission" date="2017-09" db="EMBL/GenBank/DDBJ databases">
        <title>Depth-based differentiation of microbial function through sediment-hosted aquifers and enrichment of novel symbionts in the deep terrestrial subsurface.</title>
        <authorList>
            <person name="Probst A.J."/>
            <person name="Ladd B."/>
            <person name="Jarett J.K."/>
            <person name="Geller-Mcgrath D.E."/>
            <person name="Sieber C.M.K."/>
            <person name="Emerson J.B."/>
            <person name="Anantharaman K."/>
            <person name="Thomas B.C."/>
            <person name="Malmstrom R."/>
            <person name="Stieglmeier M."/>
            <person name="Klingl A."/>
            <person name="Woyke T."/>
            <person name="Ryan C.M."/>
            <person name="Banfield J.F."/>
        </authorList>
    </citation>
    <scope>NUCLEOTIDE SEQUENCE [LARGE SCALE GENOMIC DNA]</scope>
</reference>
<proteinExistence type="inferred from homology"/>
<name>A0A2H0WR50_9BACT</name>
<dbReference type="NCBIfam" id="NF001109">
    <property type="entry name" value="PRK00136.1"/>
    <property type="match status" value="1"/>
</dbReference>
<dbReference type="Gene3D" id="3.30.1370.30">
    <property type="match status" value="1"/>
</dbReference>
<dbReference type="FunFam" id="3.30.1490.10:FF:000001">
    <property type="entry name" value="30S ribosomal protein S8"/>
    <property type="match status" value="1"/>
</dbReference>
<dbReference type="InterPro" id="IPR000630">
    <property type="entry name" value="Ribosomal_uS8"/>
</dbReference>
<dbReference type="HAMAP" id="MF_01302_B">
    <property type="entry name" value="Ribosomal_uS8_B"/>
    <property type="match status" value="1"/>
</dbReference>
<protein>
    <recommendedName>
        <fullName evidence="4 5">Small ribosomal subunit protein uS8</fullName>
    </recommendedName>
</protein>
<evidence type="ECO:0000313" key="7">
    <source>
        <dbReference type="Proteomes" id="UP000230775"/>
    </source>
</evidence>
<dbReference type="GO" id="GO:0006412">
    <property type="term" value="P:translation"/>
    <property type="evidence" value="ECO:0007669"/>
    <property type="project" value="UniProtKB-UniRule"/>
</dbReference>
<evidence type="ECO:0000256" key="2">
    <source>
        <dbReference type="ARBA" id="ARBA00022980"/>
    </source>
</evidence>
<keyword evidence="5" id="KW-0699">rRNA-binding</keyword>
<dbReference type="AlphaFoldDB" id="A0A2H0WR50"/>